<dbReference type="Pfam" id="PF02655">
    <property type="entry name" value="ATP-grasp_3"/>
    <property type="match status" value="1"/>
</dbReference>
<accession>A0A3A9AK35</accession>
<name>A0A3A9AK35_9FIRM</name>
<comment type="caution">
    <text evidence="3">The sequence shown here is derived from an EMBL/GenBank/DDBJ whole genome shotgun (WGS) entry which is preliminary data.</text>
</comment>
<protein>
    <submittedName>
        <fullName evidence="3">ATP-grasp domain-containing protein</fullName>
    </submittedName>
</protein>
<evidence type="ECO:0000313" key="4">
    <source>
        <dbReference type="Proteomes" id="UP000280696"/>
    </source>
</evidence>
<dbReference type="Proteomes" id="UP000280696">
    <property type="component" value="Unassembled WGS sequence"/>
</dbReference>
<dbReference type="Gene3D" id="3.40.50.20">
    <property type="match status" value="1"/>
</dbReference>
<dbReference type="SUPFAM" id="SSF56059">
    <property type="entry name" value="Glutathione synthetase ATP-binding domain-like"/>
    <property type="match status" value="1"/>
</dbReference>
<keyword evidence="1" id="KW-0547">Nucleotide-binding</keyword>
<keyword evidence="4" id="KW-1185">Reference proteome</keyword>
<dbReference type="AlphaFoldDB" id="A0A3A9AK35"/>
<dbReference type="EMBL" id="RAYQ01000008">
    <property type="protein sequence ID" value="RKI91737.1"/>
    <property type="molecule type" value="Genomic_DNA"/>
</dbReference>
<evidence type="ECO:0000259" key="2">
    <source>
        <dbReference type="PROSITE" id="PS50975"/>
    </source>
</evidence>
<organism evidence="3 4">
    <name type="scientific">Parablautia intestinalis</name>
    <dbReference type="NCBI Taxonomy" id="2320100"/>
    <lineage>
        <taxon>Bacteria</taxon>
        <taxon>Bacillati</taxon>
        <taxon>Bacillota</taxon>
        <taxon>Clostridia</taxon>
        <taxon>Lachnospirales</taxon>
        <taxon>Lachnospiraceae</taxon>
        <taxon>Parablautia</taxon>
    </lineage>
</organism>
<reference evidence="3 4" key="1">
    <citation type="submission" date="2018-09" db="EMBL/GenBank/DDBJ databases">
        <title>Murine metabolic-syndrome-specific gut microbial biobank.</title>
        <authorList>
            <person name="Liu C."/>
        </authorList>
    </citation>
    <scope>NUCLEOTIDE SEQUENCE [LARGE SCALE GENOMIC DNA]</scope>
    <source>
        <strain evidence="3 4">0.1xD8-82</strain>
    </source>
</reference>
<feature type="domain" description="ATP-grasp" evidence="2">
    <location>
        <begin position="126"/>
        <end position="302"/>
    </location>
</feature>
<proteinExistence type="predicted"/>
<keyword evidence="1" id="KW-0067">ATP-binding</keyword>
<dbReference type="Gene3D" id="3.30.470.20">
    <property type="entry name" value="ATP-grasp fold, B domain"/>
    <property type="match status" value="1"/>
</dbReference>
<dbReference type="OrthoDB" id="9808602at2"/>
<gene>
    <name evidence="3" type="ORF">D7V94_09045</name>
</gene>
<dbReference type="InterPro" id="IPR003806">
    <property type="entry name" value="ATP-grasp_PylC-type"/>
</dbReference>
<dbReference type="InterPro" id="IPR048764">
    <property type="entry name" value="PylC_N"/>
</dbReference>
<dbReference type="RefSeq" id="WP_120468952.1">
    <property type="nucleotide sequence ID" value="NZ_RAYQ01000008.1"/>
</dbReference>
<dbReference type="NCBIfam" id="NF009406">
    <property type="entry name" value="PRK12767.1-5"/>
    <property type="match status" value="1"/>
</dbReference>
<dbReference type="Gene3D" id="3.30.1490.20">
    <property type="entry name" value="ATP-grasp fold, A domain"/>
    <property type="match status" value="1"/>
</dbReference>
<dbReference type="GO" id="GO:0046872">
    <property type="term" value="F:metal ion binding"/>
    <property type="evidence" value="ECO:0007669"/>
    <property type="project" value="InterPro"/>
</dbReference>
<dbReference type="InterPro" id="IPR011761">
    <property type="entry name" value="ATP-grasp"/>
</dbReference>
<dbReference type="PROSITE" id="PS50975">
    <property type="entry name" value="ATP_GRASP"/>
    <property type="match status" value="1"/>
</dbReference>
<evidence type="ECO:0000313" key="3">
    <source>
        <dbReference type="EMBL" id="RKI91737.1"/>
    </source>
</evidence>
<dbReference type="InterPro" id="IPR013815">
    <property type="entry name" value="ATP_grasp_subdomain_1"/>
</dbReference>
<sequence>MNLQANKDAGINLLFCSVGRRCELLKDFRKTLGDGVKIVVTDNSEVAPAMAFADRAYQVPLITAPEYIPMILEICKKENIHGVTTLIDPEIALLAEHRGEFEALGVVVFAPYSETAKLCFNKYEMFRFLTEHKINTVKTYGNYEEFLSAYEKGEICLPVFVKPRTGSGSVGARKIETLALLKQVTDADESLIIQELMTGADLDADVYVDTVSHKPVAIFSKRKLSTTIGGANKTISFKDERLFDFIKKALGTMEFNGPLDMDFFYQDGKYYLSEINPRFGGAYLHAYGAGVDFIKLIRENIKGNENPEQIGNYDEDVVMMMYDSVVIRKKSEIEAAIAGL</sequence>
<dbReference type="GO" id="GO:0005524">
    <property type="term" value="F:ATP binding"/>
    <property type="evidence" value="ECO:0007669"/>
    <property type="project" value="UniProtKB-UniRule"/>
</dbReference>
<evidence type="ECO:0000256" key="1">
    <source>
        <dbReference type="PROSITE-ProRule" id="PRU00409"/>
    </source>
</evidence>
<dbReference type="Pfam" id="PF21360">
    <property type="entry name" value="PylC-like_N"/>
    <property type="match status" value="1"/>
</dbReference>